<dbReference type="SUPFAM" id="SSF103473">
    <property type="entry name" value="MFS general substrate transporter"/>
    <property type="match status" value="1"/>
</dbReference>
<feature type="transmembrane region" description="Helical" evidence="3">
    <location>
        <begin position="295"/>
        <end position="315"/>
    </location>
</feature>
<feature type="transmembrane region" description="Helical" evidence="3">
    <location>
        <begin position="21"/>
        <end position="39"/>
    </location>
</feature>
<dbReference type="InterPro" id="IPR036259">
    <property type="entry name" value="MFS_trans_sf"/>
</dbReference>
<dbReference type="CDD" id="cd17394">
    <property type="entry name" value="MFS_FucP_like"/>
    <property type="match status" value="1"/>
</dbReference>
<organism evidence="4 5">
    <name type="scientific">Cutibacterium avidum</name>
    <dbReference type="NCBI Taxonomy" id="33010"/>
    <lineage>
        <taxon>Bacteria</taxon>
        <taxon>Bacillati</taxon>
        <taxon>Actinomycetota</taxon>
        <taxon>Actinomycetes</taxon>
        <taxon>Propionibacteriales</taxon>
        <taxon>Propionibacteriaceae</taxon>
        <taxon>Cutibacterium</taxon>
    </lineage>
</organism>
<sequence length="446" mass="48544">MLIQDASTLNPDGYLDRTPRIQFALLTTLFALWAAAAALNDILITAFKSVFSLSDLATGFVQTAFYLGYFVIAIPAARLIRRFTYKTAIIIGLILYIIGCCLFIPAGHVGTYSVFLVALFVIAVGLSFLETSANTYSSMMGTKESSTRRLNISQTMYPIGSIAGILLGKYLVFGSGDSLQGKLAAATSEAQKHAIAEQSLNATLQPYKVIIVILMVILVMFIITDFPTCKPIKEDGGPQAGLGETLNYLRHDKDFVISIVTQFVYMAMQTSVWSFTIRLALELDRNLNERAASNFMLISYALFFVGRGTASWLMGKFRPAKVLQAYSVLGAICMIYVVFGPGMTSVYAATASVLFFAPCWPTIYGSALECVKEPRYKETGGAIIVMAIIGGAVGPVIQGWASDTMGSMQKSFVVSAICYVIILAYFVHMARSDKKVAVETVNSKEN</sequence>
<feature type="transmembrane region" description="Helical" evidence="3">
    <location>
        <begin position="59"/>
        <end position="80"/>
    </location>
</feature>
<comment type="caution">
    <text evidence="4">The sequence shown here is derived from an EMBL/GenBank/DDBJ whole genome shotgun (WGS) entry which is preliminary data.</text>
</comment>
<feature type="transmembrane region" description="Helical" evidence="3">
    <location>
        <begin position="112"/>
        <end position="129"/>
    </location>
</feature>
<evidence type="ECO:0000313" key="5">
    <source>
        <dbReference type="Proteomes" id="UP000259211"/>
    </source>
</evidence>
<dbReference type="InterPro" id="IPR011701">
    <property type="entry name" value="MFS"/>
</dbReference>
<feature type="transmembrane region" description="Helical" evidence="3">
    <location>
        <begin position="380"/>
        <end position="401"/>
    </location>
</feature>
<gene>
    <name evidence="4" type="primary">fucP</name>
    <name evidence="4" type="ORF">CHT91_01230</name>
</gene>
<reference evidence="4 5" key="1">
    <citation type="submission" date="2017-07" db="EMBL/GenBank/DDBJ databases">
        <authorList>
            <person name="Sun Z.S."/>
            <person name="Albrecht U."/>
            <person name="Echele G."/>
            <person name="Lee C.C."/>
        </authorList>
    </citation>
    <scope>NUCLEOTIDE SEQUENCE [LARGE SCALE GENOMIC DNA]</scope>
    <source>
        <strain evidence="4 5">P16-029</strain>
    </source>
</reference>
<proteinExistence type="predicted"/>
<dbReference type="GO" id="GO:0005886">
    <property type="term" value="C:plasma membrane"/>
    <property type="evidence" value="ECO:0007669"/>
    <property type="project" value="UniProtKB-SubCell"/>
</dbReference>
<dbReference type="Pfam" id="PF07690">
    <property type="entry name" value="MFS_1"/>
    <property type="match status" value="1"/>
</dbReference>
<dbReference type="GO" id="GO:0015535">
    <property type="term" value="F:fucose:proton symporter activity"/>
    <property type="evidence" value="ECO:0007669"/>
    <property type="project" value="InterPro"/>
</dbReference>
<protein>
    <submittedName>
        <fullName evidence="4">L-fucose:H+ symporter permease</fullName>
    </submittedName>
</protein>
<feature type="transmembrane region" description="Helical" evidence="3">
    <location>
        <begin position="87"/>
        <end position="106"/>
    </location>
</feature>
<name>A0A3E2DNK1_9ACTN</name>
<evidence type="ECO:0000256" key="1">
    <source>
        <dbReference type="ARBA" id="ARBA00004429"/>
    </source>
</evidence>
<accession>A0A3E2DNK1</accession>
<evidence type="ECO:0000256" key="3">
    <source>
        <dbReference type="SAM" id="Phobius"/>
    </source>
</evidence>
<dbReference type="RefSeq" id="WP_117188329.1">
    <property type="nucleotide sequence ID" value="NZ_NOWI01000001.1"/>
</dbReference>
<keyword evidence="3" id="KW-1133">Transmembrane helix</keyword>
<dbReference type="Gene3D" id="1.20.1250.20">
    <property type="entry name" value="MFS general substrate transporter like domains"/>
    <property type="match status" value="2"/>
</dbReference>
<comment type="subcellular location">
    <subcellularLocation>
        <location evidence="1">Cell inner membrane</location>
        <topology evidence="1">Multi-pass membrane protein</topology>
    </subcellularLocation>
</comment>
<feature type="transmembrane region" description="Helical" evidence="3">
    <location>
        <begin position="407"/>
        <end position="427"/>
    </location>
</feature>
<dbReference type="AlphaFoldDB" id="A0A3E2DNK1"/>
<dbReference type="PANTHER" id="PTHR43702">
    <property type="entry name" value="L-FUCOSE-PROTON SYMPORTER"/>
    <property type="match status" value="1"/>
</dbReference>
<dbReference type="EMBL" id="NOWI01000001">
    <property type="protein sequence ID" value="RFT46962.1"/>
    <property type="molecule type" value="Genomic_DNA"/>
</dbReference>
<evidence type="ECO:0000256" key="2">
    <source>
        <dbReference type="ARBA" id="ARBA00022475"/>
    </source>
</evidence>
<keyword evidence="3" id="KW-0812">Transmembrane</keyword>
<dbReference type="InterPro" id="IPR050375">
    <property type="entry name" value="MFS_TsgA-like"/>
</dbReference>
<feature type="transmembrane region" description="Helical" evidence="3">
    <location>
        <begin position="150"/>
        <end position="173"/>
    </location>
</feature>
<evidence type="ECO:0000313" key="4">
    <source>
        <dbReference type="EMBL" id="RFT46962.1"/>
    </source>
</evidence>
<feature type="transmembrane region" description="Helical" evidence="3">
    <location>
        <begin position="207"/>
        <end position="224"/>
    </location>
</feature>
<feature type="transmembrane region" description="Helical" evidence="3">
    <location>
        <begin position="255"/>
        <end position="275"/>
    </location>
</feature>
<dbReference type="Proteomes" id="UP000259211">
    <property type="component" value="Unassembled WGS sequence"/>
</dbReference>
<feature type="transmembrane region" description="Helical" evidence="3">
    <location>
        <begin position="345"/>
        <end position="368"/>
    </location>
</feature>
<keyword evidence="3" id="KW-0472">Membrane</keyword>
<dbReference type="PANTHER" id="PTHR43702:SF11">
    <property type="entry name" value="L-FUCOSE-PROTON SYMPORTER"/>
    <property type="match status" value="1"/>
</dbReference>
<feature type="transmembrane region" description="Helical" evidence="3">
    <location>
        <begin position="322"/>
        <end position="339"/>
    </location>
</feature>
<dbReference type="InterPro" id="IPR005275">
    <property type="entry name" value="Lfuc_symporter_FucP"/>
</dbReference>
<dbReference type="NCBIfam" id="TIGR00885">
    <property type="entry name" value="fucP"/>
    <property type="match status" value="1"/>
</dbReference>
<keyword evidence="2" id="KW-1003">Cell membrane</keyword>